<feature type="domain" description="AMP-binding enzyme C-terminal" evidence="10">
    <location>
        <begin position="424"/>
        <end position="501"/>
    </location>
</feature>
<dbReference type="SUPFAM" id="SSF56801">
    <property type="entry name" value="Acetyl-CoA synthetase-like"/>
    <property type="match status" value="1"/>
</dbReference>
<name>A0A7D6DZV7_9MYCO</name>
<dbReference type="PANTHER" id="PTHR43767:SF1">
    <property type="entry name" value="NONRIBOSOMAL PEPTIDE SYNTHASE PES1 (EUROFUNG)-RELATED"/>
    <property type="match status" value="1"/>
</dbReference>
<keyword evidence="2" id="KW-0436">Ligase</keyword>
<dbReference type="EC" id="6.2.1.3" evidence="3"/>
<reference evidence="12" key="1">
    <citation type="submission" date="2020-07" db="EMBL/GenBank/DDBJ databases">
        <title>Description of Mycobacterium gordonae subsp. intergordonae subsp.nov. and Mycobacterium gordonae subsp. gordonae subsp. nov.</title>
        <authorList>
            <person name="Yu X."/>
        </authorList>
    </citation>
    <scope>NUCLEOTIDE SEQUENCE [LARGE SCALE GENOMIC DNA]</scope>
    <source>
        <strain evidence="12">24</strain>
    </source>
</reference>
<dbReference type="RefSeq" id="WP_180916143.1">
    <property type="nucleotide sequence ID" value="NZ_CP059165.1"/>
</dbReference>
<dbReference type="Pfam" id="PF13193">
    <property type="entry name" value="AMP-binding_C"/>
    <property type="match status" value="1"/>
</dbReference>
<dbReference type="KEGG" id="mgor:H0P51_00615"/>
<dbReference type="Gene3D" id="3.30.300.30">
    <property type="match status" value="1"/>
</dbReference>
<sequence>MTPSSAVDVRRQPHASRRMDWSSLIRRHAAAKPAEVAVRFGGQSITWKELDDRCSRMGGWLAEQGVVAGDRVVLLLANRPEFIEGVVAANRVGAIAVPVNFRLSTAEVEFIVGDASPTAIITESGLVSLLSGVDSPSVQLVVDREPVCPAMSANLDAPEYSTDDPAVIIYTSGTTGRPKGAVLSHLNLQAQGLALIRGWQLFEDDAPITLLCLPMFHVGGFTIGTAFLLVGGTMVIQPSGAFDAVETLGVLERERVSSVFMVPTQWQAIVESGVGSRELVLRVLAWGGAPMSTTVLEQLSTLFPAASVVAVFGQTEMTPVSFLSGRDARRKLGSVGRPVDTISVRVVDEELNDVPLGEIGELVYRGPGLLLGYWGRPDATAEAFDGGWFHSGDLAFIDAEGFIYVVDRKKDMIISGGENIYTAEVESALSGHPDIGEVAVIGRPDQRWGEVPVAVVVPRSRAGSTLDLESLNNWLDGRLARYKRPKAVEVVDTLPRNASGKVLKHALKAVSNQSGQRPAHQYKSNS</sequence>
<dbReference type="InterPro" id="IPR025110">
    <property type="entry name" value="AMP-bd_C"/>
</dbReference>
<dbReference type="InterPro" id="IPR020845">
    <property type="entry name" value="AMP-binding_CS"/>
</dbReference>
<keyword evidence="12" id="KW-1185">Reference proteome</keyword>
<evidence type="ECO:0000256" key="4">
    <source>
        <dbReference type="ARBA" id="ARBA00036813"/>
    </source>
</evidence>
<dbReference type="PANTHER" id="PTHR43767">
    <property type="entry name" value="LONG-CHAIN-FATTY-ACID--COA LIGASE"/>
    <property type="match status" value="1"/>
</dbReference>
<evidence type="ECO:0000313" key="12">
    <source>
        <dbReference type="Proteomes" id="UP000510682"/>
    </source>
</evidence>
<evidence type="ECO:0000256" key="2">
    <source>
        <dbReference type="ARBA" id="ARBA00022598"/>
    </source>
</evidence>
<dbReference type="InterPro" id="IPR000873">
    <property type="entry name" value="AMP-dep_synth/lig_dom"/>
</dbReference>
<evidence type="ECO:0000256" key="6">
    <source>
        <dbReference type="ARBA" id="ARBA00076959"/>
    </source>
</evidence>
<gene>
    <name evidence="11" type="ORF">H0P51_00615</name>
</gene>
<reference evidence="11 12" key="2">
    <citation type="submission" date="2020-07" db="EMBL/GenBank/DDBJ databases">
        <authorList>
            <person name="Yu X."/>
        </authorList>
    </citation>
    <scope>NUCLEOTIDE SEQUENCE [LARGE SCALE GENOMIC DNA]</scope>
    <source>
        <strain evidence="12">24</strain>
    </source>
</reference>
<evidence type="ECO:0000256" key="8">
    <source>
        <dbReference type="ARBA" id="ARBA00083882"/>
    </source>
</evidence>
<protein>
    <recommendedName>
        <fullName evidence="5">Long-chain-fatty-acid--CoA ligase FadD13</fullName>
        <ecNumber evidence="3">6.2.1.3</ecNumber>
    </recommendedName>
    <alternativeName>
        <fullName evidence="6">Fatty acyl-CoA ligase</fullName>
    </alternativeName>
    <alternativeName>
        <fullName evidence="8">Fatty acyl-CoA synthetase</fullName>
    </alternativeName>
    <alternativeName>
        <fullName evidence="7">Very-long-chain fatty-acyl-CoA synthetase</fullName>
    </alternativeName>
</protein>
<evidence type="ECO:0000259" key="9">
    <source>
        <dbReference type="Pfam" id="PF00501"/>
    </source>
</evidence>
<dbReference type="EMBL" id="CP059165">
    <property type="protein sequence ID" value="QLL07570.1"/>
    <property type="molecule type" value="Genomic_DNA"/>
</dbReference>
<organism evidence="11 12">
    <name type="scientific">Mycobacterium vicinigordonae</name>
    <dbReference type="NCBI Taxonomy" id="1719132"/>
    <lineage>
        <taxon>Bacteria</taxon>
        <taxon>Bacillati</taxon>
        <taxon>Actinomycetota</taxon>
        <taxon>Actinomycetes</taxon>
        <taxon>Mycobacteriales</taxon>
        <taxon>Mycobacteriaceae</taxon>
        <taxon>Mycobacterium</taxon>
    </lineage>
</organism>
<accession>A0A7D6DZV7</accession>
<evidence type="ECO:0000313" key="11">
    <source>
        <dbReference type="EMBL" id="QLL07570.1"/>
    </source>
</evidence>
<dbReference type="Proteomes" id="UP000510682">
    <property type="component" value="Chromosome"/>
</dbReference>
<evidence type="ECO:0000256" key="7">
    <source>
        <dbReference type="ARBA" id="ARBA00080667"/>
    </source>
</evidence>
<reference evidence="12" key="3">
    <citation type="submission" date="2023-07" db="EMBL/GenBank/DDBJ databases">
        <title>Description of Mycobacterium gordonae subsp. intergordonae subsp.nov. and Mycobacterium gordonae subsp. gordonae subsp. nov.</title>
        <authorList>
            <person name="Huang H."/>
        </authorList>
    </citation>
    <scope>NUCLEOTIDE SEQUENCE [LARGE SCALE GENOMIC DNA]</scope>
    <source>
        <strain evidence="12">24</strain>
    </source>
</reference>
<dbReference type="FunFam" id="3.30.300.30:FF:000008">
    <property type="entry name" value="2,3-dihydroxybenzoate-AMP ligase"/>
    <property type="match status" value="1"/>
</dbReference>
<feature type="domain" description="AMP-dependent synthetase/ligase" evidence="9">
    <location>
        <begin position="26"/>
        <end position="374"/>
    </location>
</feature>
<dbReference type="PROSITE" id="PS00455">
    <property type="entry name" value="AMP_BINDING"/>
    <property type="match status" value="1"/>
</dbReference>
<dbReference type="Gene3D" id="3.40.50.12780">
    <property type="entry name" value="N-terminal domain of ligase-like"/>
    <property type="match status" value="1"/>
</dbReference>
<comment type="similarity">
    <text evidence="1">Belongs to the ATP-dependent AMP-binding enzyme family.</text>
</comment>
<dbReference type="InterPro" id="IPR050237">
    <property type="entry name" value="ATP-dep_AMP-bd_enzyme"/>
</dbReference>
<proteinExistence type="inferred from homology"/>
<dbReference type="Pfam" id="PF00501">
    <property type="entry name" value="AMP-binding"/>
    <property type="match status" value="1"/>
</dbReference>
<dbReference type="AlphaFoldDB" id="A0A7D6DZV7"/>
<evidence type="ECO:0000256" key="3">
    <source>
        <dbReference type="ARBA" id="ARBA00026121"/>
    </source>
</evidence>
<comment type="catalytic activity">
    <reaction evidence="4">
        <text>a long-chain fatty acid + ATP + CoA = a long-chain fatty acyl-CoA + AMP + diphosphate</text>
        <dbReference type="Rhea" id="RHEA:15421"/>
        <dbReference type="ChEBI" id="CHEBI:30616"/>
        <dbReference type="ChEBI" id="CHEBI:33019"/>
        <dbReference type="ChEBI" id="CHEBI:57287"/>
        <dbReference type="ChEBI" id="CHEBI:57560"/>
        <dbReference type="ChEBI" id="CHEBI:83139"/>
        <dbReference type="ChEBI" id="CHEBI:456215"/>
        <dbReference type="EC" id="6.2.1.3"/>
    </reaction>
</comment>
<evidence type="ECO:0000256" key="5">
    <source>
        <dbReference type="ARBA" id="ARBA00069710"/>
    </source>
</evidence>
<dbReference type="InterPro" id="IPR042099">
    <property type="entry name" value="ANL_N_sf"/>
</dbReference>
<dbReference type="GO" id="GO:0004467">
    <property type="term" value="F:long-chain fatty acid-CoA ligase activity"/>
    <property type="evidence" value="ECO:0007669"/>
    <property type="project" value="UniProtKB-EC"/>
</dbReference>
<evidence type="ECO:0000259" key="10">
    <source>
        <dbReference type="Pfam" id="PF13193"/>
    </source>
</evidence>
<evidence type="ECO:0000256" key="1">
    <source>
        <dbReference type="ARBA" id="ARBA00006432"/>
    </source>
</evidence>
<dbReference type="CDD" id="cd17631">
    <property type="entry name" value="FACL_FadD13-like"/>
    <property type="match status" value="1"/>
</dbReference>
<dbReference type="InterPro" id="IPR045851">
    <property type="entry name" value="AMP-bd_C_sf"/>
</dbReference>